<comment type="catalytic activity">
    <reaction evidence="5">
        <text>an S-(2-hydroxyacyl)glutathione + H2O = a 2-hydroxy carboxylate + glutathione + H(+)</text>
        <dbReference type="Rhea" id="RHEA:21864"/>
        <dbReference type="ChEBI" id="CHEBI:15377"/>
        <dbReference type="ChEBI" id="CHEBI:15378"/>
        <dbReference type="ChEBI" id="CHEBI:57925"/>
        <dbReference type="ChEBI" id="CHEBI:58896"/>
        <dbReference type="ChEBI" id="CHEBI:71261"/>
        <dbReference type="EC" id="3.1.2.6"/>
    </reaction>
</comment>
<evidence type="ECO:0000259" key="6">
    <source>
        <dbReference type="SMART" id="SM00849"/>
    </source>
</evidence>
<dbReference type="AlphaFoldDB" id="A0A2N6UJE3"/>
<gene>
    <name evidence="5 7" type="primary">gloB</name>
    <name evidence="7" type="ORF">CJ192_03165</name>
</gene>
<dbReference type="GO" id="GO:0046872">
    <property type="term" value="F:metal ion binding"/>
    <property type="evidence" value="ECO:0007669"/>
    <property type="project" value="UniProtKB-KW"/>
</dbReference>
<feature type="binding site" evidence="5">
    <location>
        <position position="52"/>
    </location>
    <ligand>
        <name>Zn(2+)</name>
        <dbReference type="ChEBI" id="CHEBI:29105"/>
        <label>1</label>
    </ligand>
</feature>
<feature type="binding site" evidence="5">
    <location>
        <position position="106"/>
    </location>
    <ligand>
        <name>Zn(2+)</name>
        <dbReference type="ChEBI" id="CHEBI:29105"/>
        <label>1</label>
    </ligand>
</feature>
<dbReference type="EC" id="3.1.2.6" evidence="5"/>
<dbReference type="CDD" id="cd07723">
    <property type="entry name" value="hydroxyacylglutathione_hydrolase_MBL-fold"/>
    <property type="match status" value="1"/>
</dbReference>
<dbReference type="GeneID" id="84578183"/>
<dbReference type="PANTHER" id="PTHR43705:SF1">
    <property type="entry name" value="HYDROXYACYLGLUTATHIONE HYDROLASE GLOB"/>
    <property type="match status" value="1"/>
</dbReference>
<dbReference type="InterPro" id="IPR035680">
    <property type="entry name" value="Clx_II_MBL"/>
</dbReference>
<protein>
    <recommendedName>
        <fullName evidence="5">Hydroxyacylglutathione hydrolase</fullName>
        <ecNumber evidence="5">3.1.2.6</ecNumber>
    </recommendedName>
    <alternativeName>
        <fullName evidence="5">Glyoxalase II</fullName>
        <shortName evidence="5">Glx II</shortName>
    </alternativeName>
</protein>
<feature type="binding site" evidence="5">
    <location>
        <position position="54"/>
    </location>
    <ligand>
        <name>Zn(2+)</name>
        <dbReference type="ChEBI" id="CHEBI:29105"/>
        <label>2</label>
    </ligand>
</feature>
<evidence type="ECO:0000256" key="3">
    <source>
        <dbReference type="ARBA" id="ARBA00022801"/>
    </source>
</evidence>
<dbReference type="NCBIfam" id="TIGR03413">
    <property type="entry name" value="GSH_gloB"/>
    <property type="match status" value="1"/>
</dbReference>
<name>A0A2N6UJE3_9FIRM</name>
<dbReference type="EMBL" id="PNHP01000002">
    <property type="protein sequence ID" value="PMC81771.1"/>
    <property type="molecule type" value="Genomic_DNA"/>
</dbReference>
<evidence type="ECO:0000256" key="5">
    <source>
        <dbReference type="HAMAP-Rule" id="MF_01374"/>
    </source>
</evidence>
<comment type="function">
    <text evidence="5">Thiolesterase that catalyzes the hydrolysis of S-D-lactoyl-glutathione to form glutathione and D-lactic acid.</text>
</comment>
<dbReference type="Proteomes" id="UP000235658">
    <property type="component" value="Unassembled WGS sequence"/>
</dbReference>
<dbReference type="InterPro" id="IPR050110">
    <property type="entry name" value="Glyoxalase_II_hydrolase"/>
</dbReference>
<dbReference type="UniPathway" id="UPA00619">
    <property type="reaction ID" value="UER00676"/>
</dbReference>
<dbReference type="HAMAP" id="MF_01374">
    <property type="entry name" value="Glyoxalase_2"/>
    <property type="match status" value="1"/>
</dbReference>
<keyword evidence="3 5" id="KW-0378">Hydrolase</keyword>
<keyword evidence="4 5" id="KW-0862">Zinc</keyword>
<feature type="binding site" evidence="5">
    <location>
        <position position="123"/>
    </location>
    <ligand>
        <name>Zn(2+)</name>
        <dbReference type="ChEBI" id="CHEBI:29105"/>
        <label>2</label>
    </ligand>
</feature>
<comment type="cofactor">
    <cofactor evidence="5">
        <name>Zn(2+)</name>
        <dbReference type="ChEBI" id="CHEBI:29105"/>
    </cofactor>
    <text evidence="5">Binds 2 Zn(2+) ions per subunit.</text>
</comment>
<organism evidence="7 8">
    <name type="scientific">Anaerococcus hydrogenalis</name>
    <dbReference type="NCBI Taxonomy" id="33029"/>
    <lineage>
        <taxon>Bacteria</taxon>
        <taxon>Bacillati</taxon>
        <taxon>Bacillota</taxon>
        <taxon>Tissierellia</taxon>
        <taxon>Tissierellales</taxon>
        <taxon>Peptoniphilaceae</taxon>
        <taxon>Anaerococcus</taxon>
    </lineage>
</organism>
<comment type="subunit">
    <text evidence="5">Monomer.</text>
</comment>
<evidence type="ECO:0000256" key="2">
    <source>
        <dbReference type="ARBA" id="ARBA00022723"/>
    </source>
</evidence>
<feature type="domain" description="Metallo-beta-lactamase" evidence="6">
    <location>
        <begin position="11"/>
        <end position="161"/>
    </location>
</feature>
<dbReference type="PANTHER" id="PTHR43705">
    <property type="entry name" value="HYDROXYACYLGLUTATHIONE HYDROLASE"/>
    <property type="match status" value="1"/>
</dbReference>
<evidence type="ECO:0000313" key="8">
    <source>
        <dbReference type="Proteomes" id="UP000235658"/>
    </source>
</evidence>
<evidence type="ECO:0000256" key="1">
    <source>
        <dbReference type="ARBA" id="ARBA00006759"/>
    </source>
</evidence>
<dbReference type="SUPFAM" id="SSF56281">
    <property type="entry name" value="Metallo-hydrolase/oxidoreductase"/>
    <property type="match status" value="1"/>
</dbReference>
<dbReference type="InterPro" id="IPR001279">
    <property type="entry name" value="Metallo-B-lactamas"/>
</dbReference>
<comment type="caution">
    <text evidence="7">The sequence shown here is derived from an EMBL/GenBank/DDBJ whole genome shotgun (WGS) entry which is preliminary data.</text>
</comment>
<reference evidence="7 8" key="1">
    <citation type="submission" date="2017-09" db="EMBL/GenBank/DDBJ databases">
        <title>Bacterial strain isolated from the female urinary microbiota.</title>
        <authorList>
            <person name="Thomas-White K."/>
            <person name="Kumar N."/>
            <person name="Forster S."/>
            <person name="Putonti C."/>
            <person name="Lawley T."/>
            <person name="Wolfe A.J."/>
        </authorList>
    </citation>
    <scope>NUCLEOTIDE SEQUENCE [LARGE SCALE GENOMIC DNA]</scope>
    <source>
        <strain evidence="7 8">UMB0204</strain>
    </source>
</reference>
<feature type="binding site" evidence="5">
    <location>
        <position position="161"/>
    </location>
    <ligand>
        <name>Zn(2+)</name>
        <dbReference type="ChEBI" id="CHEBI:29105"/>
        <label>2</label>
    </ligand>
</feature>
<accession>A0A2N6UJE3</accession>
<comment type="pathway">
    <text evidence="5">Secondary metabolite metabolism; methylglyoxal degradation; (R)-lactate from methylglyoxal: step 2/2.</text>
</comment>
<dbReference type="InterPro" id="IPR036866">
    <property type="entry name" value="RibonucZ/Hydroxyglut_hydro"/>
</dbReference>
<dbReference type="Gene3D" id="3.60.15.10">
    <property type="entry name" value="Ribonuclease Z/Hydroxyacylglutathione hydrolase-like"/>
    <property type="match status" value="1"/>
</dbReference>
<feature type="binding site" evidence="5">
    <location>
        <position position="50"/>
    </location>
    <ligand>
        <name>Zn(2+)</name>
        <dbReference type="ChEBI" id="CHEBI:29105"/>
        <label>1</label>
    </ligand>
</feature>
<dbReference type="SMART" id="SM00849">
    <property type="entry name" value="Lactamase_B"/>
    <property type="match status" value="1"/>
</dbReference>
<dbReference type="Pfam" id="PF00753">
    <property type="entry name" value="Lactamase_B"/>
    <property type="match status" value="1"/>
</dbReference>
<dbReference type="GO" id="GO:0004416">
    <property type="term" value="F:hydroxyacylglutathione hydrolase activity"/>
    <property type="evidence" value="ECO:0007669"/>
    <property type="project" value="UniProtKB-UniRule"/>
</dbReference>
<dbReference type="GO" id="GO:0019243">
    <property type="term" value="P:methylglyoxal catabolic process to D-lactate via S-lactoyl-glutathione"/>
    <property type="evidence" value="ECO:0007669"/>
    <property type="project" value="UniProtKB-UniRule"/>
</dbReference>
<dbReference type="RefSeq" id="WP_102197743.1">
    <property type="nucleotide sequence ID" value="NZ_PNHP01000002.1"/>
</dbReference>
<evidence type="ECO:0000256" key="4">
    <source>
        <dbReference type="ARBA" id="ARBA00022833"/>
    </source>
</evidence>
<keyword evidence="2 5" id="KW-0479">Metal-binding</keyword>
<sequence length="228" mass="26355">MKINFIRAFEDNYIWTIEKGKNVILIDPGEAYPCFKYLEDKNLYAILLTHKHMDHVGGVKELKEKFKNATVYGPIETENLNDKTLKDSDEFELLGFIFKVLKTNGHTEEHISYLVENNLFCGDTIFSSGCGRVFTGDYQSSFESVQKIKNLDKNTLFYPAHEYTVDCLKSSKKIIKDKIMDEAIDEAKEKISKGLSSLPTSVEKEFLINPFFMAKDLDEFKEFIRIKN</sequence>
<feature type="binding site" evidence="5">
    <location>
        <position position="55"/>
    </location>
    <ligand>
        <name>Zn(2+)</name>
        <dbReference type="ChEBI" id="CHEBI:29105"/>
        <label>2</label>
    </ligand>
</feature>
<feature type="binding site" evidence="5">
    <location>
        <position position="123"/>
    </location>
    <ligand>
        <name>Zn(2+)</name>
        <dbReference type="ChEBI" id="CHEBI:29105"/>
        <label>1</label>
    </ligand>
</feature>
<proteinExistence type="inferred from homology"/>
<dbReference type="InterPro" id="IPR017782">
    <property type="entry name" value="Hydroxyacylglutathione_Hdrlase"/>
</dbReference>
<comment type="similarity">
    <text evidence="1 5">Belongs to the metallo-beta-lactamase superfamily. Glyoxalase II family.</text>
</comment>
<evidence type="ECO:0000313" key="7">
    <source>
        <dbReference type="EMBL" id="PMC81771.1"/>
    </source>
</evidence>